<keyword evidence="4 9" id="KW-0931">ER-Golgi transport</keyword>
<comment type="function">
    <text evidence="7">Core component of the TRAPP complexes which has a function of guanine nucleotide exchange factor activity for Rab1 GTPase. Plays a role in vesicular transport from endoplasmic reticulum to Golgi and autophagy. May play a role in dendrite postsynaptic membrane trafficking.</text>
</comment>
<keyword evidence="11" id="KW-1185">Reference proteome</keyword>
<comment type="subcellular location">
    <subcellularLocation>
        <location evidence="9">Endoplasmic reticulum</location>
    </subcellularLocation>
    <subcellularLocation>
        <location evidence="9">Golgi apparatus</location>
        <location evidence="9">cis-Golgi network</location>
    </subcellularLocation>
    <subcellularLocation>
        <location evidence="1">Golgi apparatus</location>
    </subcellularLocation>
</comment>
<comment type="subunit">
    <text evidence="8">Component of the multisubunit TRAPP (transport protein particle) complex, which includes at least TRAPPC2, TRAPPC2L, TRAPPC3, TRAPPC3L, TRAPPC4, TRAPPC5, TRAPPC8, TRAPPC9, TRAPPC10, TRAPPC11 and TRAPPC12. Interacts with SDC2.</text>
</comment>
<evidence type="ECO:0000256" key="7">
    <source>
        <dbReference type="ARBA" id="ARBA00046052"/>
    </source>
</evidence>
<dbReference type="Proteomes" id="UP000593567">
    <property type="component" value="Unassembled WGS sequence"/>
</dbReference>
<accession>A0A7J7JY89</accession>
<evidence type="ECO:0000256" key="8">
    <source>
        <dbReference type="ARBA" id="ARBA00046941"/>
    </source>
</evidence>
<dbReference type="PANTHER" id="PTHR23249">
    <property type="entry name" value="TRAFFICKING PROTEIN PARTICLE COMPLEX SUBUNIT"/>
    <property type="match status" value="1"/>
</dbReference>
<organism evidence="10 11">
    <name type="scientific">Bugula neritina</name>
    <name type="common">Brown bryozoan</name>
    <name type="synonym">Sertularia neritina</name>
    <dbReference type="NCBI Taxonomy" id="10212"/>
    <lineage>
        <taxon>Eukaryota</taxon>
        <taxon>Metazoa</taxon>
        <taxon>Spiralia</taxon>
        <taxon>Lophotrochozoa</taxon>
        <taxon>Bryozoa</taxon>
        <taxon>Gymnolaemata</taxon>
        <taxon>Cheilostomatida</taxon>
        <taxon>Flustrina</taxon>
        <taxon>Buguloidea</taxon>
        <taxon>Bugulidae</taxon>
        <taxon>Bugula</taxon>
    </lineage>
</organism>
<evidence type="ECO:0000256" key="1">
    <source>
        <dbReference type="ARBA" id="ARBA00004555"/>
    </source>
</evidence>
<dbReference type="SUPFAM" id="SSF64356">
    <property type="entry name" value="SNARE-like"/>
    <property type="match status" value="1"/>
</dbReference>
<comment type="caution">
    <text evidence="10">The sequence shown here is derived from an EMBL/GenBank/DDBJ whole genome shotgun (WGS) entry which is preliminary data.</text>
</comment>
<dbReference type="Gene3D" id="3.30.450.70">
    <property type="match status" value="1"/>
</dbReference>
<dbReference type="GO" id="GO:0006888">
    <property type="term" value="P:endoplasmic reticulum to Golgi vesicle-mediated transport"/>
    <property type="evidence" value="ECO:0007669"/>
    <property type="project" value="UniProtKB-UniRule"/>
</dbReference>
<evidence type="ECO:0000313" key="11">
    <source>
        <dbReference type="Proteomes" id="UP000593567"/>
    </source>
</evidence>
<dbReference type="GO" id="GO:0005783">
    <property type="term" value="C:endoplasmic reticulum"/>
    <property type="evidence" value="ECO:0007669"/>
    <property type="project" value="UniProtKB-SubCell"/>
</dbReference>
<evidence type="ECO:0000256" key="4">
    <source>
        <dbReference type="ARBA" id="ARBA00022892"/>
    </source>
</evidence>
<dbReference type="CDD" id="cd14856">
    <property type="entry name" value="TRAPPC4_synbindin"/>
    <property type="match status" value="1"/>
</dbReference>
<keyword evidence="5 9" id="KW-0333">Golgi apparatus</keyword>
<gene>
    <name evidence="10" type="ORF">EB796_011400</name>
</gene>
<dbReference type="GO" id="GO:0005794">
    <property type="term" value="C:Golgi apparatus"/>
    <property type="evidence" value="ECO:0007669"/>
    <property type="project" value="UniProtKB-SubCell"/>
</dbReference>
<evidence type="ECO:0000256" key="9">
    <source>
        <dbReference type="RuleBase" id="RU366065"/>
    </source>
</evidence>
<dbReference type="SMART" id="SM01399">
    <property type="entry name" value="Sybindin"/>
    <property type="match status" value="1"/>
</dbReference>
<name>A0A7J7JY89_BUGNE</name>
<dbReference type="Pfam" id="PF04099">
    <property type="entry name" value="Sybindin"/>
    <property type="match status" value="1"/>
</dbReference>
<evidence type="ECO:0000256" key="2">
    <source>
        <dbReference type="ARBA" id="ARBA00022448"/>
    </source>
</evidence>
<dbReference type="EMBL" id="VXIV02001719">
    <property type="protein sequence ID" value="KAF6030288.1"/>
    <property type="molecule type" value="Genomic_DNA"/>
</dbReference>
<dbReference type="GO" id="GO:0030008">
    <property type="term" value="C:TRAPP complex"/>
    <property type="evidence" value="ECO:0007669"/>
    <property type="project" value="UniProtKB-UniRule"/>
</dbReference>
<keyword evidence="2 9" id="KW-0813">Transport</keyword>
<protein>
    <recommendedName>
        <fullName evidence="9">Trafficking protein particle complex subunit</fullName>
    </recommendedName>
</protein>
<reference evidence="10" key="1">
    <citation type="submission" date="2020-06" db="EMBL/GenBank/DDBJ databases">
        <title>Draft genome of Bugula neritina, a colonial animal packing powerful symbionts and potential medicines.</title>
        <authorList>
            <person name="Rayko M."/>
        </authorList>
    </citation>
    <scope>NUCLEOTIDE SEQUENCE [LARGE SCALE GENOMIC DNA]</scope>
    <source>
        <strain evidence="10">Kwan_BN1</strain>
    </source>
</reference>
<dbReference type="AlphaFoldDB" id="A0A7J7JY89"/>
<comment type="subunit">
    <text evidence="9">Part of the multisubunit transport protein particle (TRAPP) complex.</text>
</comment>
<dbReference type="InterPro" id="IPR011012">
    <property type="entry name" value="Longin-like_dom_sf"/>
</dbReference>
<evidence type="ECO:0000313" key="10">
    <source>
        <dbReference type="EMBL" id="KAF6030288.1"/>
    </source>
</evidence>
<dbReference type="OrthoDB" id="246406at2759"/>
<dbReference type="PANTHER" id="PTHR23249:SF15">
    <property type="entry name" value="TRAFFICKING PROTEIN PARTICLE COMPLEX SUBUNIT 4"/>
    <property type="match status" value="1"/>
</dbReference>
<proteinExistence type="inferred from homology"/>
<comment type="similarity">
    <text evidence="6">Belongs to the TRAPP small subunits family. TRAPPC4 subfamily.</text>
</comment>
<keyword evidence="3 9" id="KW-0256">Endoplasmic reticulum</keyword>
<dbReference type="InterPro" id="IPR007233">
    <property type="entry name" value="TRAPPC"/>
</dbReference>
<evidence type="ECO:0000256" key="5">
    <source>
        <dbReference type="ARBA" id="ARBA00023034"/>
    </source>
</evidence>
<evidence type="ECO:0000256" key="6">
    <source>
        <dbReference type="ARBA" id="ARBA00038179"/>
    </source>
</evidence>
<sequence length="195" mass="22296">MAVYSVFVVSRGGSLIYDIDYNVPKTDVEKTFGYPLDIVLKVFDEKLTVDFGARDGIKIGHYLLAVNGRPVQGTVFDDDRTDVREFLGQQQNYPISLKFGRIKLTVNEKIMLASMFHSLFAFGCQLSPEERSSGIQILEADTFKLHCRQTLTGIKFIVLTDPRLPYVEGLLKRLYELYSDYALKNPYYSIDMPIR</sequence>
<evidence type="ECO:0000256" key="3">
    <source>
        <dbReference type="ARBA" id="ARBA00022824"/>
    </source>
</evidence>